<evidence type="ECO:0000259" key="3">
    <source>
        <dbReference type="Pfam" id="PF14111"/>
    </source>
</evidence>
<dbReference type="InterPro" id="IPR036397">
    <property type="entry name" value="RNaseH_sf"/>
</dbReference>
<dbReference type="Pfam" id="PF14111">
    <property type="entry name" value="DUF4283"/>
    <property type="match status" value="1"/>
</dbReference>
<feature type="compositionally biased region" description="Basic residues" evidence="1">
    <location>
        <begin position="299"/>
        <end position="315"/>
    </location>
</feature>
<dbReference type="Pfam" id="PF13456">
    <property type="entry name" value="RVT_3"/>
    <property type="match status" value="1"/>
</dbReference>
<dbReference type="AlphaFoldDB" id="A0A7J6G6N1"/>
<evidence type="ECO:0000313" key="7">
    <source>
        <dbReference type="Proteomes" id="UP000583929"/>
    </source>
</evidence>
<feature type="compositionally biased region" description="Low complexity" evidence="1">
    <location>
        <begin position="288"/>
        <end position="297"/>
    </location>
</feature>
<organism evidence="4 7">
    <name type="scientific">Cannabis sativa</name>
    <name type="common">Hemp</name>
    <name type="synonym">Marijuana</name>
    <dbReference type="NCBI Taxonomy" id="3483"/>
    <lineage>
        <taxon>Eukaryota</taxon>
        <taxon>Viridiplantae</taxon>
        <taxon>Streptophyta</taxon>
        <taxon>Embryophyta</taxon>
        <taxon>Tracheophyta</taxon>
        <taxon>Spermatophyta</taxon>
        <taxon>Magnoliopsida</taxon>
        <taxon>eudicotyledons</taxon>
        <taxon>Gunneridae</taxon>
        <taxon>Pentapetalae</taxon>
        <taxon>rosids</taxon>
        <taxon>fabids</taxon>
        <taxon>Rosales</taxon>
        <taxon>Cannabaceae</taxon>
        <taxon>Cannabis</taxon>
    </lineage>
</organism>
<dbReference type="Proteomes" id="UP000583929">
    <property type="component" value="Unassembled WGS sequence"/>
</dbReference>
<proteinExistence type="predicted"/>
<sequence length="523" mass="58061">MEDGKGKGLYEGNKEGTPSRDLGEEEAMGATAEGEMVEEPPQMESNEIPDEDGEGDDSEMEEVRRQFLDSMSIELEADFELSAEITKKGILAKVFGRRSLSRNRVKEVLGGIWRLKGNWKLKTLNARDGIWGIFFDNEEDKAFILKQRPWLVNGALLNIRNWPSNGEWQGDNDSSLVAEQGTKLQVNVRKQTNSKGDGGSAGKVQKQKKVAEKQCLDGCSYLRKEKSAQQVISCNEITLASNGPSLSGQKKRKATDWVIPIVKSSTHEGSESTLPCLEVANYSAGSKVGESSSSTSKFRPGKRKCGSLGRRKSTGRGHNQAFGDLRIQTKRCSLNWRGWWLAIVASLGCNALRRNTVEANPSGVLSPVEVTPLNSAIFKSNKVDIMQARFKMLQRMDDLLSAQRNASWKEGKAGIAVGCQDRQSGKWLWSAKRIEAASAMEAEASAIFWALQLSRECGFRSIAIASDALLLVQALIMRRLPPCWKTRTMATKIWSLLEDFQKFRQFLTLDAKMPCLMKGRIVV</sequence>
<dbReference type="EMBL" id="JAATIQ010000135">
    <property type="protein sequence ID" value="KAF4378594.1"/>
    <property type="molecule type" value="Genomic_DNA"/>
</dbReference>
<dbReference type="Proteomes" id="UP000525078">
    <property type="component" value="Unassembled WGS sequence"/>
</dbReference>
<feature type="domain" description="DUF4283" evidence="3">
    <location>
        <begin position="87"/>
        <end position="165"/>
    </location>
</feature>
<protein>
    <recommendedName>
        <fullName evidence="8">DUF4283 domain-containing protein</fullName>
    </recommendedName>
</protein>
<dbReference type="Gene3D" id="3.30.420.10">
    <property type="entry name" value="Ribonuclease H-like superfamily/Ribonuclease H"/>
    <property type="match status" value="1"/>
</dbReference>
<dbReference type="InterPro" id="IPR025558">
    <property type="entry name" value="DUF4283"/>
</dbReference>
<evidence type="ECO:0000313" key="5">
    <source>
        <dbReference type="EMBL" id="KAF4387921.1"/>
    </source>
</evidence>
<dbReference type="InterPro" id="IPR002156">
    <property type="entry name" value="RNaseH_domain"/>
</dbReference>
<dbReference type="PANTHER" id="PTHR47723">
    <property type="entry name" value="OS05G0353850 PROTEIN"/>
    <property type="match status" value="1"/>
</dbReference>
<feature type="compositionally biased region" description="Basic and acidic residues" evidence="1">
    <location>
        <begin position="1"/>
        <end position="22"/>
    </location>
</feature>
<name>A0A7J6G6N1_CANSA</name>
<dbReference type="PANTHER" id="PTHR47723:SF19">
    <property type="entry name" value="POLYNUCLEOTIDYL TRANSFERASE, RIBONUCLEASE H-LIKE SUPERFAMILY PROTEIN"/>
    <property type="match status" value="1"/>
</dbReference>
<feature type="compositionally biased region" description="Acidic residues" evidence="1">
    <location>
        <begin position="47"/>
        <end position="60"/>
    </location>
</feature>
<feature type="region of interest" description="Disordered" evidence="1">
    <location>
        <begin position="1"/>
        <end position="61"/>
    </location>
</feature>
<evidence type="ECO:0008006" key="8">
    <source>
        <dbReference type="Google" id="ProtNLM"/>
    </source>
</evidence>
<keyword evidence="7" id="KW-1185">Reference proteome</keyword>
<dbReference type="GO" id="GO:0004523">
    <property type="term" value="F:RNA-DNA hybrid ribonuclease activity"/>
    <property type="evidence" value="ECO:0007669"/>
    <property type="project" value="InterPro"/>
</dbReference>
<dbReference type="InterPro" id="IPR053151">
    <property type="entry name" value="RNase_H-like"/>
</dbReference>
<gene>
    <name evidence="5" type="ORF">F8388_005538</name>
    <name evidence="4" type="ORF">G4B88_023134</name>
</gene>
<feature type="region of interest" description="Disordered" evidence="1">
    <location>
        <begin position="288"/>
        <end position="319"/>
    </location>
</feature>
<evidence type="ECO:0000259" key="2">
    <source>
        <dbReference type="Pfam" id="PF13456"/>
    </source>
</evidence>
<accession>A0A7J6G6N1</accession>
<dbReference type="GO" id="GO:0003676">
    <property type="term" value="F:nucleic acid binding"/>
    <property type="evidence" value="ECO:0007669"/>
    <property type="project" value="InterPro"/>
</dbReference>
<comment type="caution">
    <text evidence="4">The sequence shown here is derived from an EMBL/GenBank/DDBJ whole genome shotgun (WGS) entry which is preliminary data.</text>
</comment>
<feature type="domain" description="RNase H type-1" evidence="2">
    <location>
        <begin position="409"/>
        <end position="503"/>
    </location>
</feature>
<evidence type="ECO:0000313" key="6">
    <source>
        <dbReference type="Proteomes" id="UP000525078"/>
    </source>
</evidence>
<dbReference type="EMBL" id="JAATIP010000037">
    <property type="protein sequence ID" value="KAF4387921.1"/>
    <property type="molecule type" value="Genomic_DNA"/>
</dbReference>
<evidence type="ECO:0000313" key="4">
    <source>
        <dbReference type="EMBL" id="KAF4378594.1"/>
    </source>
</evidence>
<reference evidence="6 7" key="1">
    <citation type="journal article" date="2020" name="bioRxiv">
        <title>Sequence and annotation of 42 cannabis genomes reveals extensive copy number variation in cannabinoid synthesis and pathogen resistance genes.</title>
        <authorList>
            <person name="Mckernan K.J."/>
            <person name="Helbert Y."/>
            <person name="Kane L.T."/>
            <person name="Ebling H."/>
            <person name="Zhang L."/>
            <person name="Liu B."/>
            <person name="Eaton Z."/>
            <person name="Mclaughlin S."/>
            <person name="Kingan S."/>
            <person name="Baybayan P."/>
            <person name="Concepcion G."/>
            <person name="Jordan M."/>
            <person name="Riva A."/>
            <person name="Barbazuk W."/>
            <person name="Harkins T."/>
        </authorList>
    </citation>
    <scope>NUCLEOTIDE SEQUENCE [LARGE SCALE GENOMIC DNA]</scope>
    <source>
        <strain evidence="6 7">cv. Jamaican Lion 4</strain>
        <strain evidence="4">Father</strain>
        <strain evidence="5">Mother</strain>
        <tissue evidence="4">Leaf</tissue>
    </source>
</reference>
<evidence type="ECO:0000256" key="1">
    <source>
        <dbReference type="SAM" id="MobiDB-lite"/>
    </source>
</evidence>